<feature type="binding site" evidence="10">
    <location>
        <position position="109"/>
    </location>
    <ligand>
        <name>Mg(2+)</name>
        <dbReference type="ChEBI" id="CHEBI:18420"/>
    </ligand>
</feature>
<comment type="subcellular location">
    <subcellularLocation>
        <location evidence="10">Cytoplasm</location>
    </subcellularLocation>
</comment>
<evidence type="ECO:0000256" key="5">
    <source>
        <dbReference type="ARBA" id="ARBA00022694"/>
    </source>
</evidence>
<gene>
    <name evidence="10" type="primary">rnc</name>
    <name evidence="13" type="ORF">DC083_01410</name>
</gene>
<dbReference type="CDD" id="cd10845">
    <property type="entry name" value="DSRM_RNAse_III_family"/>
    <property type="match status" value="1"/>
</dbReference>
<evidence type="ECO:0000256" key="7">
    <source>
        <dbReference type="ARBA" id="ARBA00022759"/>
    </source>
</evidence>
<dbReference type="GO" id="GO:0019843">
    <property type="term" value="F:rRNA binding"/>
    <property type="evidence" value="ECO:0007669"/>
    <property type="project" value="UniProtKB-KW"/>
</dbReference>
<dbReference type="GO" id="GO:0004525">
    <property type="term" value="F:ribonuclease III activity"/>
    <property type="evidence" value="ECO:0007669"/>
    <property type="project" value="UniProtKB-UniRule"/>
</dbReference>
<keyword evidence="6 10" id="KW-0540">Nuclease</keyword>
<comment type="function">
    <text evidence="10">Digests double-stranded RNA. Involved in the processing of primary rRNA transcript to yield the immediate precursors to the large and small rRNAs (23S and 16S). Processes some mRNAs, and tRNAs when they are encoded in the rRNA operon. Processes pre-crRNA and tracrRNA of type II CRISPR loci if present in the organism.</text>
</comment>
<keyword evidence="10" id="KW-0699">rRNA-binding</keyword>
<evidence type="ECO:0000256" key="10">
    <source>
        <dbReference type="HAMAP-Rule" id="MF_00104"/>
    </source>
</evidence>
<evidence type="ECO:0000256" key="4">
    <source>
        <dbReference type="ARBA" id="ARBA00022664"/>
    </source>
</evidence>
<dbReference type="CDD" id="cd00593">
    <property type="entry name" value="RIBOc"/>
    <property type="match status" value="1"/>
</dbReference>
<comment type="similarity">
    <text evidence="2">Belongs to the ribonuclease III family.</text>
</comment>
<keyword evidence="3 10" id="KW-0698">rRNA processing</keyword>
<evidence type="ECO:0000256" key="8">
    <source>
        <dbReference type="ARBA" id="ARBA00022801"/>
    </source>
</evidence>
<dbReference type="FunFam" id="1.10.1520.10:FF:000001">
    <property type="entry name" value="Ribonuclease 3"/>
    <property type="match status" value="1"/>
</dbReference>
<dbReference type="GO" id="GO:0005737">
    <property type="term" value="C:cytoplasm"/>
    <property type="evidence" value="ECO:0007669"/>
    <property type="project" value="UniProtKB-SubCell"/>
</dbReference>
<organism evidence="13 14">
    <name type="scientific">Ignatzschineria ureiclastica</name>
    <dbReference type="NCBI Taxonomy" id="472582"/>
    <lineage>
        <taxon>Bacteria</taxon>
        <taxon>Pseudomonadati</taxon>
        <taxon>Pseudomonadota</taxon>
        <taxon>Gammaproteobacteria</taxon>
        <taxon>Cardiobacteriales</taxon>
        <taxon>Ignatzschineriaceae</taxon>
        <taxon>Ignatzschineria</taxon>
    </lineage>
</organism>
<feature type="active site" evidence="10">
    <location>
        <position position="40"/>
    </location>
</feature>
<dbReference type="GO" id="GO:0046872">
    <property type="term" value="F:metal ion binding"/>
    <property type="evidence" value="ECO:0007669"/>
    <property type="project" value="UniProtKB-KW"/>
</dbReference>
<feature type="binding site" evidence="10">
    <location>
        <position position="36"/>
    </location>
    <ligand>
        <name>Mg(2+)</name>
        <dbReference type="ChEBI" id="CHEBI:18420"/>
    </ligand>
</feature>
<dbReference type="NCBIfam" id="TIGR02191">
    <property type="entry name" value="RNaseIII"/>
    <property type="match status" value="1"/>
</dbReference>
<dbReference type="PROSITE" id="PS50137">
    <property type="entry name" value="DS_RBD"/>
    <property type="match status" value="1"/>
</dbReference>
<dbReference type="GO" id="GO:0010468">
    <property type="term" value="P:regulation of gene expression"/>
    <property type="evidence" value="ECO:0007669"/>
    <property type="project" value="TreeGrafter"/>
</dbReference>
<keyword evidence="5 10" id="KW-0819">tRNA processing</keyword>
<dbReference type="Gene3D" id="3.30.160.20">
    <property type="match status" value="1"/>
</dbReference>
<dbReference type="SUPFAM" id="SSF69065">
    <property type="entry name" value="RNase III domain-like"/>
    <property type="match status" value="1"/>
</dbReference>
<accession>A0A2U2AH05</accession>
<dbReference type="PROSITE" id="PS00517">
    <property type="entry name" value="RNASE_3_1"/>
    <property type="match status" value="1"/>
</dbReference>
<feature type="active site" evidence="10">
    <location>
        <position position="112"/>
    </location>
</feature>
<dbReference type="InterPro" id="IPR000999">
    <property type="entry name" value="RNase_III_dom"/>
</dbReference>
<feature type="domain" description="DRBM" evidence="11">
    <location>
        <begin position="156"/>
        <end position="222"/>
    </location>
</feature>
<dbReference type="AlphaFoldDB" id="A0A2U2AH05"/>
<proteinExistence type="inferred from homology"/>
<keyword evidence="10" id="KW-0963">Cytoplasm</keyword>
<protein>
    <recommendedName>
        <fullName evidence="10">Ribonuclease 3</fullName>
        <ecNumber evidence="10">3.1.26.3</ecNumber>
    </recommendedName>
    <alternativeName>
        <fullName evidence="10">Ribonuclease III</fullName>
        <shortName evidence="10">RNase III</shortName>
    </alternativeName>
</protein>
<evidence type="ECO:0000256" key="3">
    <source>
        <dbReference type="ARBA" id="ARBA00022552"/>
    </source>
</evidence>
<comment type="subunit">
    <text evidence="10">Homodimer.</text>
</comment>
<dbReference type="PROSITE" id="PS50142">
    <property type="entry name" value="RNASE_3_2"/>
    <property type="match status" value="1"/>
</dbReference>
<dbReference type="SMART" id="SM00535">
    <property type="entry name" value="RIBOc"/>
    <property type="match status" value="1"/>
</dbReference>
<dbReference type="EC" id="3.1.26.3" evidence="10"/>
<evidence type="ECO:0000256" key="1">
    <source>
        <dbReference type="ARBA" id="ARBA00000109"/>
    </source>
</evidence>
<dbReference type="SMART" id="SM00358">
    <property type="entry name" value="DSRM"/>
    <property type="match status" value="1"/>
</dbReference>
<reference evidence="14" key="1">
    <citation type="submission" date="2018-05" db="EMBL/GenBank/DDBJ databases">
        <title>Ignatzschineria dubaiensis sp. nov., isolated from necrotic foot tissues of dromedaries (Camelus dromedarius) and associated maggots in Dubai, United Arab Emirates.</title>
        <authorList>
            <person name="Tsang C.C."/>
            <person name="Tang J.Y.M."/>
            <person name="Fong J.Y.H."/>
            <person name="Kinne J."/>
            <person name="Lee H.H."/>
            <person name="Joseph M."/>
            <person name="Jose S."/>
            <person name="Schuster R.K."/>
            <person name="Tang Y."/>
            <person name="Sivakumar S."/>
            <person name="Chen J.H.K."/>
            <person name="Teng J.L.L."/>
            <person name="Lau S.K.P."/>
            <person name="Wernery U."/>
            <person name="Woo P.C.Y."/>
        </authorList>
    </citation>
    <scope>NUCLEOTIDE SEQUENCE [LARGE SCALE GENOMIC DNA]</scope>
    <source>
        <strain evidence="14">KCTC 22644</strain>
    </source>
</reference>
<dbReference type="InterPro" id="IPR011907">
    <property type="entry name" value="RNase_III"/>
</dbReference>
<sequence>MQRLEQKLNYTFMDKRLLKRAFVHRSYSQDNNERLEYLGDGCLNFIIAEALYHKLPKANEGELSQLRAHLVKEDTLAEIALQLELNKFLILSVGEKNNEGEYRPSILSDCLEALFGALFLDSDFETTRLVILSLYEPYFQNIIEKAKKDLSDIFKSPKSRLQEKLQALNREIPTYDVIEITGRDHEKVFKVLCTFENLHTIAEGTTKKRAEQRAAELMLEKI</sequence>
<dbReference type="InterPro" id="IPR036389">
    <property type="entry name" value="RNase_III_sf"/>
</dbReference>
<comment type="caution">
    <text evidence="13">The sequence shown here is derived from an EMBL/GenBank/DDBJ whole genome shotgun (WGS) entry which is preliminary data.</text>
</comment>
<feature type="binding site" evidence="10">
    <location>
        <position position="112"/>
    </location>
    <ligand>
        <name>Mg(2+)</name>
        <dbReference type="ChEBI" id="CHEBI:18420"/>
    </ligand>
</feature>
<keyword evidence="9 10" id="KW-0694">RNA-binding</keyword>
<dbReference type="SUPFAM" id="SSF54768">
    <property type="entry name" value="dsRNA-binding domain-like"/>
    <property type="match status" value="1"/>
</dbReference>
<dbReference type="GO" id="GO:0003725">
    <property type="term" value="F:double-stranded RNA binding"/>
    <property type="evidence" value="ECO:0007669"/>
    <property type="project" value="TreeGrafter"/>
</dbReference>
<name>A0A2U2AH05_9GAMM</name>
<dbReference type="PANTHER" id="PTHR11207">
    <property type="entry name" value="RIBONUCLEASE III"/>
    <property type="match status" value="1"/>
</dbReference>
<evidence type="ECO:0000259" key="12">
    <source>
        <dbReference type="PROSITE" id="PS50142"/>
    </source>
</evidence>
<dbReference type="Pfam" id="PF14622">
    <property type="entry name" value="Ribonucleas_3_3"/>
    <property type="match status" value="1"/>
</dbReference>
<dbReference type="GO" id="GO:0008033">
    <property type="term" value="P:tRNA processing"/>
    <property type="evidence" value="ECO:0007669"/>
    <property type="project" value="UniProtKB-KW"/>
</dbReference>
<keyword evidence="4 10" id="KW-0507">mRNA processing</keyword>
<keyword evidence="8 10" id="KW-0378">Hydrolase</keyword>
<dbReference type="GO" id="GO:0006364">
    <property type="term" value="P:rRNA processing"/>
    <property type="evidence" value="ECO:0007669"/>
    <property type="project" value="UniProtKB-UniRule"/>
</dbReference>
<dbReference type="InterPro" id="IPR014720">
    <property type="entry name" value="dsRBD_dom"/>
</dbReference>
<comment type="cofactor">
    <cofactor evidence="10">
        <name>Mg(2+)</name>
        <dbReference type="ChEBI" id="CHEBI:18420"/>
    </cofactor>
</comment>
<dbReference type="HAMAP" id="MF_00104">
    <property type="entry name" value="RNase_III"/>
    <property type="match status" value="1"/>
</dbReference>
<dbReference type="EMBL" id="QEWQ01000001">
    <property type="protein sequence ID" value="PWD81869.1"/>
    <property type="molecule type" value="Genomic_DNA"/>
</dbReference>
<keyword evidence="7 10" id="KW-0255">Endonuclease</keyword>
<dbReference type="Pfam" id="PF00035">
    <property type="entry name" value="dsrm"/>
    <property type="match status" value="1"/>
</dbReference>
<dbReference type="Proteomes" id="UP000245020">
    <property type="component" value="Unassembled WGS sequence"/>
</dbReference>
<keyword evidence="10" id="KW-0460">Magnesium</keyword>
<dbReference type="GO" id="GO:0006397">
    <property type="term" value="P:mRNA processing"/>
    <property type="evidence" value="ECO:0007669"/>
    <property type="project" value="UniProtKB-UniRule"/>
</dbReference>
<dbReference type="RefSeq" id="WP_109188490.1">
    <property type="nucleotide sequence ID" value="NZ_BMYA01000001.1"/>
</dbReference>
<evidence type="ECO:0000256" key="9">
    <source>
        <dbReference type="ARBA" id="ARBA00022884"/>
    </source>
</evidence>
<evidence type="ECO:0000256" key="6">
    <source>
        <dbReference type="ARBA" id="ARBA00022722"/>
    </source>
</evidence>
<keyword evidence="10" id="KW-0479">Metal-binding</keyword>
<feature type="domain" description="RNase III" evidence="12">
    <location>
        <begin position="1"/>
        <end position="123"/>
    </location>
</feature>
<keyword evidence="14" id="KW-1185">Reference proteome</keyword>
<comment type="catalytic activity">
    <reaction evidence="1 10">
        <text>Endonucleolytic cleavage to 5'-phosphomonoester.</text>
        <dbReference type="EC" id="3.1.26.3"/>
    </reaction>
</comment>
<evidence type="ECO:0000313" key="13">
    <source>
        <dbReference type="EMBL" id="PWD81869.1"/>
    </source>
</evidence>
<evidence type="ECO:0000313" key="14">
    <source>
        <dbReference type="Proteomes" id="UP000245020"/>
    </source>
</evidence>
<dbReference type="OrthoDB" id="9805026at2"/>
<evidence type="ECO:0000256" key="2">
    <source>
        <dbReference type="ARBA" id="ARBA00010183"/>
    </source>
</evidence>
<evidence type="ECO:0000259" key="11">
    <source>
        <dbReference type="PROSITE" id="PS50137"/>
    </source>
</evidence>
<dbReference type="Gene3D" id="1.10.1520.10">
    <property type="entry name" value="Ribonuclease III domain"/>
    <property type="match status" value="1"/>
</dbReference>
<dbReference type="PANTHER" id="PTHR11207:SF0">
    <property type="entry name" value="RIBONUCLEASE 3"/>
    <property type="match status" value="1"/>
</dbReference>